<keyword evidence="4" id="KW-0614">Plasmid</keyword>
<dbReference type="InterPro" id="IPR029058">
    <property type="entry name" value="AB_hydrolase_fold"/>
</dbReference>
<feature type="active site" evidence="2">
    <location>
        <position position="295"/>
    </location>
</feature>
<reference evidence="4 5" key="1">
    <citation type="submission" date="2017-05" db="EMBL/GenBank/DDBJ databases">
        <title>The complete genome sequence of Deinococcus ficus isolated from the rhizosphere of the Ficus religiosa L. in Taiwan.</title>
        <authorList>
            <person name="Wu K.-M."/>
            <person name="Liao T.-L."/>
            <person name="Liu Y.-M."/>
            <person name="Young C.-C."/>
            <person name="Tsai S.-F."/>
        </authorList>
    </citation>
    <scope>NUCLEOTIDE SEQUENCE [LARGE SCALE GENOMIC DNA]</scope>
    <source>
        <strain evidence="4 5">CC-FR2-10</strain>
        <plasmid evidence="5">pdfi2</plasmid>
    </source>
</reference>
<dbReference type="SUPFAM" id="SSF53474">
    <property type="entry name" value="alpha/beta-Hydrolases"/>
    <property type="match status" value="1"/>
</dbReference>
<dbReference type="PANTHER" id="PTHR32268:SF11">
    <property type="entry name" value="HOMOSERINE O-ACETYLTRANSFERASE"/>
    <property type="match status" value="1"/>
</dbReference>
<dbReference type="Pfam" id="PF00561">
    <property type="entry name" value="Abhydrolase_1"/>
    <property type="match status" value="1"/>
</dbReference>
<evidence type="ECO:0000313" key="5">
    <source>
        <dbReference type="Proteomes" id="UP000259030"/>
    </source>
</evidence>
<dbReference type="RefSeq" id="WP_051307502.1">
    <property type="nucleotide sequence ID" value="NZ_CP021083.1"/>
</dbReference>
<gene>
    <name evidence="4" type="ORF">DFI_17380</name>
</gene>
<evidence type="ECO:0000256" key="2">
    <source>
        <dbReference type="PIRSR" id="PIRSR000443-1"/>
    </source>
</evidence>
<dbReference type="PANTHER" id="PTHR32268">
    <property type="entry name" value="HOMOSERINE O-ACETYLTRANSFERASE"/>
    <property type="match status" value="1"/>
</dbReference>
<dbReference type="KEGG" id="dfc:DFI_17380"/>
<dbReference type="Gene3D" id="3.40.50.1820">
    <property type="entry name" value="alpha/beta hydrolase"/>
    <property type="match status" value="2"/>
</dbReference>
<dbReference type="Proteomes" id="UP000259030">
    <property type="component" value="Plasmid pDFI2"/>
</dbReference>
<keyword evidence="1 4" id="KW-0808">Transferase</keyword>
<keyword evidence="5" id="KW-1185">Reference proteome</keyword>
<dbReference type="AlphaFoldDB" id="A0A221T218"/>
<dbReference type="InterPro" id="IPR008220">
    <property type="entry name" value="HAT_MetX-like"/>
</dbReference>
<dbReference type="PIRSF" id="PIRSF000443">
    <property type="entry name" value="Homoser_Ac_trans"/>
    <property type="match status" value="1"/>
</dbReference>
<geneLocation type="plasmid" evidence="5">
    <name>pdfi2</name>
</geneLocation>
<dbReference type="STRING" id="317577.GCA_000419625_03523"/>
<evidence type="ECO:0000256" key="1">
    <source>
        <dbReference type="ARBA" id="ARBA00022679"/>
    </source>
</evidence>
<feature type="active site" evidence="2">
    <location>
        <position position="328"/>
    </location>
</feature>
<evidence type="ECO:0000313" key="4">
    <source>
        <dbReference type="EMBL" id="ASN82957.1"/>
    </source>
</evidence>
<feature type="domain" description="AB hydrolase-1" evidence="3">
    <location>
        <begin position="77"/>
        <end position="188"/>
    </location>
</feature>
<dbReference type="GO" id="GO:0009086">
    <property type="term" value="P:methionine biosynthetic process"/>
    <property type="evidence" value="ECO:0007669"/>
    <property type="project" value="TreeGrafter"/>
</dbReference>
<feature type="active site" description="Nucleophile" evidence="2">
    <location>
        <position position="163"/>
    </location>
</feature>
<accession>A0A221T218</accession>
<dbReference type="GO" id="GO:0009092">
    <property type="term" value="P:homoserine metabolic process"/>
    <property type="evidence" value="ECO:0007669"/>
    <property type="project" value="TreeGrafter"/>
</dbReference>
<dbReference type="EMBL" id="CP021083">
    <property type="protein sequence ID" value="ASN82957.1"/>
    <property type="molecule type" value="Genomic_DNA"/>
</dbReference>
<protein>
    <submittedName>
        <fullName evidence="4">Homoserine acetyltransferase</fullName>
    </submittedName>
</protein>
<sequence length="366" mass="39720">MRQEDLSAGTRPPERPDGVGRAITLEREVTLQGVRVPVRLGGLTWGELNAARDNAVLVCHYYTGTMRAAGRNPDGTPAWWAPLIGPGRAVDTEKFFVVCLNSLANVQARDPGVVTTGPASLHPDGQPWGARFPAWDLGDLHALQLDLMQDLGVERWHAVIGPSMGGMQALHWAARTPELAPRVAAVAVSPRAGPVLKDLFGPMLRDIAPAGGLEGALRLISYFGFGADGIQALFTDANFSTYLRTRLGQSSLEHVLDLGRMVQGHDLDLVAPPAELFRRWVEVGTRLLTVNFRGDQFFPAAEMRTFARATAQAGVHHTHVELDSVHGHMGCLLDTRLFAPHLQALLHDQSLQLPTQTDLRGVSPHA</sequence>
<dbReference type="GO" id="GO:0004414">
    <property type="term" value="F:homoserine O-acetyltransferase activity"/>
    <property type="evidence" value="ECO:0007669"/>
    <property type="project" value="TreeGrafter"/>
</dbReference>
<name>A0A221T218_9DEIO</name>
<organism evidence="4 5">
    <name type="scientific">Deinococcus ficus</name>
    <dbReference type="NCBI Taxonomy" id="317577"/>
    <lineage>
        <taxon>Bacteria</taxon>
        <taxon>Thermotogati</taxon>
        <taxon>Deinococcota</taxon>
        <taxon>Deinococci</taxon>
        <taxon>Deinococcales</taxon>
        <taxon>Deinococcaceae</taxon>
        <taxon>Deinococcus</taxon>
    </lineage>
</organism>
<proteinExistence type="predicted"/>
<evidence type="ECO:0000259" key="3">
    <source>
        <dbReference type="Pfam" id="PF00561"/>
    </source>
</evidence>
<dbReference type="InterPro" id="IPR000073">
    <property type="entry name" value="AB_hydrolase_1"/>
</dbReference>